<keyword evidence="4" id="KW-1185">Reference proteome</keyword>
<sequence>MSETINNGSTSGTGNSLESISIDIPLSDVYQLEPQLLLKNRVESFTFLLIFLLFLLKTLYIYFIDNRLLKSRKPKKINNNNTEPEIKEQQNEIDLEENQFSVKNIEIEQETQIIEQQNEFDRSKSLSDQQP</sequence>
<dbReference type="Proteomes" id="UP000695562">
    <property type="component" value="Unassembled WGS sequence"/>
</dbReference>
<evidence type="ECO:0000256" key="2">
    <source>
        <dbReference type="SAM" id="Phobius"/>
    </source>
</evidence>
<comment type="caution">
    <text evidence="3">The sequence shown here is derived from an EMBL/GenBank/DDBJ whole genome shotgun (WGS) entry which is preliminary data.</text>
</comment>
<name>A0A8J4UXS0_9MYCE</name>
<proteinExistence type="predicted"/>
<gene>
    <name evidence="3" type="ORF">CYY_007332</name>
</gene>
<evidence type="ECO:0000313" key="4">
    <source>
        <dbReference type="Proteomes" id="UP000695562"/>
    </source>
</evidence>
<dbReference type="AlphaFoldDB" id="A0A8J4UXS0"/>
<keyword evidence="1" id="KW-0175">Coiled coil</keyword>
<evidence type="ECO:0008006" key="5">
    <source>
        <dbReference type="Google" id="ProtNLM"/>
    </source>
</evidence>
<keyword evidence="2" id="KW-0472">Membrane</keyword>
<evidence type="ECO:0000313" key="3">
    <source>
        <dbReference type="EMBL" id="KAF2071355.1"/>
    </source>
</evidence>
<reference evidence="3" key="1">
    <citation type="submission" date="2020-01" db="EMBL/GenBank/DDBJ databases">
        <title>Development of genomics and gene disruption for Polysphondylium violaceum indicates a role for the polyketide synthase stlB in stalk morphogenesis.</title>
        <authorList>
            <person name="Narita B."/>
            <person name="Kawabe Y."/>
            <person name="Kin K."/>
            <person name="Saito T."/>
            <person name="Gibbs R."/>
            <person name="Kuspa A."/>
            <person name="Muzny D."/>
            <person name="Queller D."/>
            <person name="Richards S."/>
            <person name="Strassman J."/>
            <person name="Sucgang R."/>
            <person name="Worley K."/>
            <person name="Schaap P."/>
        </authorList>
    </citation>
    <scope>NUCLEOTIDE SEQUENCE</scope>
    <source>
        <strain evidence="3">QSvi11</strain>
    </source>
</reference>
<organism evidence="3 4">
    <name type="scientific">Polysphondylium violaceum</name>
    <dbReference type="NCBI Taxonomy" id="133409"/>
    <lineage>
        <taxon>Eukaryota</taxon>
        <taxon>Amoebozoa</taxon>
        <taxon>Evosea</taxon>
        <taxon>Eumycetozoa</taxon>
        <taxon>Dictyostelia</taxon>
        <taxon>Dictyosteliales</taxon>
        <taxon>Dictyosteliaceae</taxon>
        <taxon>Polysphondylium</taxon>
    </lineage>
</organism>
<keyword evidence="2" id="KW-0812">Transmembrane</keyword>
<evidence type="ECO:0000256" key="1">
    <source>
        <dbReference type="SAM" id="Coils"/>
    </source>
</evidence>
<feature type="transmembrane region" description="Helical" evidence="2">
    <location>
        <begin position="44"/>
        <end position="63"/>
    </location>
</feature>
<feature type="coiled-coil region" evidence="1">
    <location>
        <begin position="79"/>
        <end position="106"/>
    </location>
</feature>
<accession>A0A8J4UXS0</accession>
<keyword evidence="2" id="KW-1133">Transmembrane helix</keyword>
<protein>
    <recommendedName>
        <fullName evidence="5">Transmembrane protein</fullName>
    </recommendedName>
</protein>
<dbReference type="EMBL" id="AJWJ01000384">
    <property type="protein sequence ID" value="KAF2071355.1"/>
    <property type="molecule type" value="Genomic_DNA"/>
</dbReference>